<sequence length="263" mass="28854">MPISELYKDRSIVPDALAFPTRGRSGGGTGIVSFQNELTNYVNTQTTIVQTDTQHVQNAVESAMLSMTNAERRAKHWVGEYERVGRWDIQGDVVITTNTNDPVQFNTEVIRIMGAEFQGTAGTGGAKWRYVCPPDAEGIYLVESFILYTLTAGMASSKARFATFVDGVQWSILDTIDRNYAGENPMLDLKLSGCDLVPLKAGQELTIQTFINASSAADQTLTYSTSVYGRVNLVRTRCDQEGTGNGKRINSPASGNLYVWNNI</sequence>
<gene>
    <name evidence="1" type="ORF">UFOVP418_11</name>
</gene>
<evidence type="ECO:0000313" key="1">
    <source>
        <dbReference type="EMBL" id="CAB4141414.1"/>
    </source>
</evidence>
<reference evidence="1" key="1">
    <citation type="submission" date="2020-04" db="EMBL/GenBank/DDBJ databases">
        <authorList>
            <person name="Chiriac C."/>
            <person name="Salcher M."/>
            <person name="Ghai R."/>
            <person name="Kavagutti S V."/>
        </authorList>
    </citation>
    <scope>NUCLEOTIDE SEQUENCE</scope>
</reference>
<protein>
    <submittedName>
        <fullName evidence="1">Uncharacterized protein</fullName>
    </submittedName>
</protein>
<organism evidence="1">
    <name type="scientific">uncultured Caudovirales phage</name>
    <dbReference type="NCBI Taxonomy" id="2100421"/>
    <lineage>
        <taxon>Viruses</taxon>
        <taxon>Duplodnaviria</taxon>
        <taxon>Heunggongvirae</taxon>
        <taxon>Uroviricota</taxon>
        <taxon>Caudoviricetes</taxon>
        <taxon>Peduoviridae</taxon>
        <taxon>Maltschvirus</taxon>
        <taxon>Maltschvirus maltsch</taxon>
    </lineage>
</organism>
<accession>A0A6J5M3N8</accession>
<proteinExistence type="predicted"/>
<dbReference type="EMBL" id="LR796391">
    <property type="protein sequence ID" value="CAB4141414.1"/>
    <property type="molecule type" value="Genomic_DNA"/>
</dbReference>
<name>A0A6J5M3N8_9CAUD</name>